<reference evidence="2" key="2">
    <citation type="submission" date="2019-02" db="EMBL/GenBank/DDBJ databases">
        <title>Opniocepnalus argus Var Kimnra genome.</title>
        <authorList>
            <person name="Zhou C."/>
            <person name="Xiao S."/>
        </authorList>
    </citation>
    <scope>NUCLEOTIDE SEQUENCE [LARGE SCALE GENOMIC DNA]</scope>
</reference>
<dbReference type="Proteomes" id="UP000503349">
    <property type="component" value="Chromosome 2"/>
</dbReference>
<organism evidence="1 2">
    <name type="scientific">Channa argus</name>
    <name type="common">Northern snakehead</name>
    <name type="synonym">Ophicephalus argus</name>
    <dbReference type="NCBI Taxonomy" id="215402"/>
    <lineage>
        <taxon>Eukaryota</taxon>
        <taxon>Metazoa</taxon>
        <taxon>Chordata</taxon>
        <taxon>Craniata</taxon>
        <taxon>Vertebrata</taxon>
        <taxon>Euteleostomi</taxon>
        <taxon>Actinopterygii</taxon>
        <taxon>Neopterygii</taxon>
        <taxon>Teleostei</taxon>
        <taxon>Neoteleostei</taxon>
        <taxon>Acanthomorphata</taxon>
        <taxon>Anabantaria</taxon>
        <taxon>Anabantiformes</taxon>
        <taxon>Channoidei</taxon>
        <taxon>Channidae</taxon>
        <taxon>Channa</taxon>
    </lineage>
</organism>
<dbReference type="AlphaFoldDB" id="A0A6G1P960"/>
<sequence length="49" mass="5853">MACVVAHRCLPYKPKTSIPFAKQYTWCMKGIEKYFSARDQRHKQKHKLV</sequence>
<protein>
    <submittedName>
        <fullName evidence="1">Uncharacterized protein</fullName>
    </submittedName>
</protein>
<evidence type="ECO:0000313" key="1">
    <source>
        <dbReference type="EMBL" id="KAF3686733.1"/>
    </source>
</evidence>
<evidence type="ECO:0000313" key="2">
    <source>
        <dbReference type="Proteomes" id="UP000503349"/>
    </source>
</evidence>
<gene>
    <name evidence="1" type="ORF">EXN66_Car002405</name>
</gene>
<reference evidence="1 2" key="1">
    <citation type="submission" date="2019-02" db="EMBL/GenBank/DDBJ databases">
        <title>Opniocepnalus argus genome.</title>
        <authorList>
            <person name="Zhou C."/>
            <person name="Xiao S."/>
        </authorList>
    </citation>
    <scope>NUCLEOTIDE SEQUENCE [LARGE SCALE GENOMIC DNA]</scope>
    <source>
        <strain evidence="1">OARG1902GOOAL</strain>
        <tissue evidence="1">Muscle</tissue>
    </source>
</reference>
<keyword evidence="2" id="KW-1185">Reference proteome</keyword>
<proteinExistence type="predicted"/>
<accession>A0A6G1P960</accession>
<dbReference type="EMBL" id="CM015713">
    <property type="protein sequence ID" value="KAF3686733.1"/>
    <property type="molecule type" value="Genomic_DNA"/>
</dbReference>
<name>A0A6G1P960_CHAAH</name>